<evidence type="ECO:0000256" key="2">
    <source>
        <dbReference type="ARBA" id="ARBA00022692"/>
    </source>
</evidence>
<dbReference type="Pfam" id="PF00005">
    <property type="entry name" value="ABC_tran"/>
    <property type="match status" value="1"/>
</dbReference>
<evidence type="ECO:0000313" key="10">
    <source>
        <dbReference type="EMBL" id="MSS27135.1"/>
    </source>
</evidence>
<dbReference type="GO" id="GO:0140359">
    <property type="term" value="F:ABC-type transporter activity"/>
    <property type="evidence" value="ECO:0007669"/>
    <property type="project" value="InterPro"/>
</dbReference>
<feature type="domain" description="ABC transmembrane type-1" evidence="9">
    <location>
        <begin position="29"/>
        <end position="329"/>
    </location>
</feature>
<evidence type="ECO:0000256" key="4">
    <source>
        <dbReference type="ARBA" id="ARBA00022840"/>
    </source>
</evidence>
<gene>
    <name evidence="10" type="ORF">FYJ44_03545</name>
</gene>
<dbReference type="GO" id="GO:0034040">
    <property type="term" value="F:ATPase-coupled lipid transmembrane transporter activity"/>
    <property type="evidence" value="ECO:0007669"/>
    <property type="project" value="TreeGrafter"/>
</dbReference>
<feature type="transmembrane region" description="Helical" evidence="7">
    <location>
        <begin position="276"/>
        <end position="295"/>
    </location>
</feature>
<dbReference type="Gene3D" id="3.40.50.300">
    <property type="entry name" value="P-loop containing nucleotide triphosphate hydrolases"/>
    <property type="match status" value="1"/>
</dbReference>
<evidence type="ECO:0000259" key="8">
    <source>
        <dbReference type="PROSITE" id="PS50893"/>
    </source>
</evidence>
<evidence type="ECO:0000256" key="6">
    <source>
        <dbReference type="ARBA" id="ARBA00023136"/>
    </source>
</evidence>
<comment type="subcellular location">
    <subcellularLocation>
        <location evidence="1">Cell membrane</location>
        <topology evidence="1">Multi-pass membrane protein</topology>
    </subcellularLocation>
</comment>
<dbReference type="InterPro" id="IPR036640">
    <property type="entry name" value="ABC1_TM_sf"/>
</dbReference>
<dbReference type="Proteomes" id="UP000477488">
    <property type="component" value="Unassembled WGS sequence"/>
</dbReference>
<evidence type="ECO:0000256" key="5">
    <source>
        <dbReference type="ARBA" id="ARBA00022989"/>
    </source>
</evidence>
<dbReference type="GO" id="GO:0016887">
    <property type="term" value="F:ATP hydrolysis activity"/>
    <property type="evidence" value="ECO:0007669"/>
    <property type="project" value="InterPro"/>
</dbReference>
<keyword evidence="11" id="KW-1185">Reference proteome</keyword>
<keyword evidence="3" id="KW-0547">Nucleotide-binding</keyword>
<organism evidence="10 11">
    <name type="scientific">Desulfovibrio porci</name>
    <dbReference type="NCBI Taxonomy" id="2605782"/>
    <lineage>
        <taxon>Bacteria</taxon>
        <taxon>Pseudomonadati</taxon>
        <taxon>Thermodesulfobacteriota</taxon>
        <taxon>Desulfovibrionia</taxon>
        <taxon>Desulfovibrionales</taxon>
        <taxon>Desulfovibrionaceae</taxon>
        <taxon>Desulfovibrio</taxon>
    </lineage>
</organism>
<dbReference type="Gene3D" id="1.20.1560.10">
    <property type="entry name" value="ABC transporter type 1, transmembrane domain"/>
    <property type="match status" value="1"/>
</dbReference>
<protein>
    <submittedName>
        <fullName evidence="10">ABC transporter ATP-binding protein</fullName>
    </submittedName>
</protein>
<sequence>MKKVFSPLFADFWRILSTISPRNRTKTYLLFLLMALQSALELFFILTLTYLGAALTSPTMLNENYIFKGLYFLSPQLKAWGQNPRYLLLIAGCIVVTASALKNIVSYIAGRTTIRLSERVSIDLGEEIMQRFLYSNYMWHLSAESSSAFQCMQWRSQLALMLISQLSMYACMLTVIILFFSLVGHEPALTTIVICFLSFSGFMLYRFLRQNVDKSALCMAESVQDETRAILCATRGIRDVLIYRQQEVFLQSVVRAAERGMSARVFNTIAPTIPTWVLESIAFGVVVIALFYLVFIEQADIPRITMALGLLLLTAWRVMPYANRVVSFQVTIRSVHPMAMAVLELLEKLRNEPRAALPTPDENFSFVRCLSLRNVCFRYPGAEKDSLKNLTLDIPVGKKVGIIGPSGGGKSTLVGMLSGLLEPTGGKIMVDGQPLTPSRAAAFAQFIGYVPQTPFLFAGTLAENIAFSQWGKPWDKERVRDACRKAAIDFVDNHPLGLEQSIGENGAGLSGGQAQRVSIARAMYTYPKLLIFDEATSALDQANEDSIQRTIQHLSDEVTCIIVAHRLTTVEHCDFIIWMDKGEIVLQGESSYVLEQYRASQRHGSNAK</sequence>
<dbReference type="PROSITE" id="PS00211">
    <property type="entry name" value="ABC_TRANSPORTER_1"/>
    <property type="match status" value="1"/>
</dbReference>
<feature type="transmembrane region" description="Helical" evidence="7">
    <location>
        <begin position="158"/>
        <end position="182"/>
    </location>
</feature>
<evidence type="ECO:0000259" key="9">
    <source>
        <dbReference type="PROSITE" id="PS50929"/>
    </source>
</evidence>
<dbReference type="RefSeq" id="WP_154509204.1">
    <property type="nucleotide sequence ID" value="NZ_VUMH01000002.1"/>
</dbReference>
<dbReference type="SUPFAM" id="SSF90123">
    <property type="entry name" value="ABC transporter transmembrane region"/>
    <property type="match status" value="1"/>
</dbReference>
<dbReference type="InterPro" id="IPR039421">
    <property type="entry name" value="Type_1_exporter"/>
</dbReference>
<evidence type="ECO:0000313" key="11">
    <source>
        <dbReference type="Proteomes" id="UP000477488"/>
    </source>
</evidence>
<feature type="transmembrane region" description="Helical" evidence="7">
    <location>
        <begin position="28"/>
        <end position="51"/>
    </location>
</feature>
<dbReference type="EMBL" id="VUMH01000002">
    <property type="protein sequence ID" value="MSS27135.1"/>
    <property type="molecule type" value="Genomic_DNA"/>
</dbReference>
<feature type="domain" description="ABC transporter" evidence="8">
    <location>
        <begin position="370"/>
        <end position="606"/>
    </location>
</feature>
<dbReference type="PROSITE" id="PS50893">
    <property type="entry name" value="ABC_TRANSPORTER_2"/>
    <property type="match status" value="1"/>
</dbReference>
<accession>A0A6L5XIS5</accession>
<dbReference type="InterPro" id="IPR003439">
    <property type="entry name" value="ABC_transporter-like_ATP-bd"/>
</dbReference>
<dbReference type="PROSITE" id="PS50929">
    <property type="entry name" value="ABC_TM1F"/>
    <property type="match status" value="1"/>
</dbReference>
<evidence type="ECO:0000256" key="7">
    <source>
        <dbReference type="SAM" id="Phobius"/>
    </source>
</evidence>
<dbReference type="InterPro" id="IPR017871">
    <property type="entry name" value="ABC_transporter-like_CS"/>
</dbReference>
<dbReference type="SUPFAM" id="SSF52540">
    <property type="entry name" value="P-loop containing nucleoside triphosphate hydrolases"/>
    <property type="match status" value="1"/>
</dbReference>
<proteinExistence type="predicted"/>
<dbReference type="PANTHER" id="PTHR24221:SF654">
    <property type="entry name" value="ATP-BINDING CASSETTE SUB-FAMILY B MEMBER 6"/>
    <property type="match status" value="1"/>
</dbReference>
<keyword evidence="2 7" id="KW-0812">Transmembrane</keyword>
<evidence type="ECO:0000256" key="3">
    <source>
        <dbReference type="ARBA" id="ARBA00022741"/>
    </source>
</evidence>
<keyword evidence="5 7" id="KW-1133">Transmembrane helix</keyword>
<dbReference type="InterPro" id="IPR027417">
    <property type="entry name" value="P-loop_NTPase"/>
</dbReference>
<comment type="caution">
    <text evidence="10">The sequence shown here is derived from an EMBL/GenBank/DDBJ whole genome shotgun (WGS) entry which is preliminary data.</text>
</comment>
<reference evidence="10 11" key="1">
    <citation type="submission" date="2019-09" db="EMBL/GenBank/DDBJ databases">
        <title>In-depth cultivation of the pig gut microbiome towards novel bacterial diversity and tailored functional studies.</title>
        <authorList>
            <person name="Wylensek D."/>
            <person name="Hitch T.C.A."/>
            <person name="Clavel T."/>
        </authorList>
    </citation>
    <scope>NUCLEOTIDE SEQUENCE [LARGE SCALE GENOMIC DNA]</scope>
    <source>
        <strain evidence="10 11">PG-178-WT-4</strain>
    </source>
</reference>
<dbReference type="InterPro" id="IPR011527">
    <property type="entry name" value="ABC1_TM_dom"/>
</dbReference>
<feature type="transmembrane region" description="Helical" evidence="7">
    <location>
        <begin position="188"/>
        <end position="208"/>
    </location>
</feature>
<dbReference type="AlphaFoldDB" id="A0A6L5XIS5"/>
<feature type="transmembrane region" description="Helical" evidence="7">
    <location>
        <begin position="86"/>
        <end position="109"/>
    </location>
</feature>
<keyword evidence="6 7" id="KW-0472">Membrane</keyword>
<evidence type="ECO:0000256" key="1">
    <source>
        <dbReference type="ARBA" id="ARBA00004651"/>
    </source>
</evidence>
<dbReference type="SMART" id="SM00382">
    <property type="entry name" value="AAA"/>
    <property type="match status" value="1"/>
</dbReference>
<keyword evidence="4 10" id="KW-0067">ATP-binding</keyword>
<dbReference type="GO" id="GO:0005524">
    <property type="term" value="F:ATP binding"/>
    <property type="evidence" value="ECO:0007669"/>
    <property type="project" value="UniProtKB-KW"/>
</dbReference>
<name>A0A6L5XIS5_9BACT</name>
<dbReference type="GO" id="GO:0005886">
    <property type="term" value="C:plasma membrane"/>
    <property type="evidence" value="ECO:0007669"/>
    <property type="project" value="UniProtKB-SubCell"/>
</dbReference>
<dbReference type="PANTHER" id="PTHR24221">
    <property type="entry name" value="ATP-BINDING CASSETTE SUB-FAMILY B"/>
    <property type="match status" value="1"/>
</dbReference>
<dbReference type="InterPro" id="IPR003593">
    <property type="entry name" value="AAA+_ATPase"/>
</dbReference>